<dbReference type="PANTHER" id="PTHR12526:SF584">
    <property type="entry name" value="GLYCOSYLTRANSFERASE"/>
    <property type="match status" value="1"/>
</dbReference>
<name>A0A7J3SKL4_9CREN</name>
<keyword evidence="1" id="KW-0472">Membrane</keyword>
<dbReference type="CDD" id="cd03801">
    <property type="entry name" value="GT4_PimA-like"/>
    <property type="match status" value="1"/>
</dbReference>
<keyword evidence="3" id="KW-0808">Transferase</keyword>
<accession>A0A7J3SKL4</accession>
<dbReference type="Pfam" id="PF00534">
    <property type="entry name" value="Glycos_transf_1"/>
    <property type="match status" value="1"/>
</dbReference>
<keyword evidence="1" id="KW-1133">Transmembrane helix</keyword>
<organism evidence="3">
    <name type="scientific">Fervidicoccus fontis</name>
    <dbReference type="NCBI Taxonomy" id="683846"/>
    <lineage>
        <taxon>Archaea</taxon>
        <taxon>Thermoproteota</taxon>
        <taxon>Thermoprotei</taxon>
        <taxon>Fervidicoccales</taxon>
        <taxon>Fervidicoccaceae</taxon>
        <taxon>Fervidicoccus</taxon>
    </lineage>
</organism>
<feature type="transmembrane region" description="Helical" evidence="1">
    <location>
        <begin position="87"/>
        <end position="106"/>
    </location>
</feature>
<dbReference type="AlphaFoldDB" id="A0A7J3SKL4"/>
<evidence type="ECO:0000259" key="2">
    <source>
        <dbReference type="Pfam" id="PF00534"/>
    </source>
</evidence>
<sequence length="384" mass="44262">MKVLLVYKFFIPHWGGIETLMYSIAKGLSRYCEEVAVLTTANHKTKNAVEEVDGIKVIRIPAFITFRKIDVSFSVLRILSIIKKYDIIYIFGCLPSSVFIYTLLFGKLNNRLIAWHPAYYPSTTRTYQSDFSKMFRIIHDKIFLKLYSNFVSIILASTEEEVYSFSKIFRGKIYLVGECVNDPPPVAKSKVDEVLNNYKLSRNKYILNVGRIVHYKGQDLLINAWRNVEKDFPEFKLILVGEDWGLKCKLISMINEYNLRNVVFAEGVDTETLHVLYEEALAVVSPSRFEAFHRVALEAWSHKKPIIALDLGGPTRHITPESGILVRESSGDLEKALRKVISRPHVAKILGENGYRLFRNKYATDAYAQNLVRIFRTCFEKNSY</sequence>
<protein>
    <submittedName>
        <fullName evidence="3">Glycosyltransferase</fullName>
    </submittedName>
</protein>
<reference evidence="3" key="1">
    <citation type="journal article" date="2020" name="mSystems">
        <title>Genome- and Community-Level Interaction Insights into Carbon Utilization and Element Cycling Functions of Hydrothermarchaeota in Hydrothermal Sediment.</title>
        <authorList>
            <person name="Zhou Z."/>
            <person name="Liu Y."/>
            <person name="Xu W."/>
            <person name="Pan J."/>
            <person name="Luo Z.H."/>
            <person name="Li M."/>
        </authorList>
    </citation>
    <scope>NUCLEOTIDE SEQUENCE [LARGE SCALE GENOMIC DNA]</scope>
    <source>
        <strain evidence="3">SpSt-885</strain>
    </source>
</reference>
<dbReference type="GO" id="GO:0016757">
    <property type="term" value="F:glycosyltransferase activity"/>
    <property type="evidence" value="ECO:0007669"/>
    <property type="project" value="InterPro"/>
</dbReference>
<comment type="caution">
    <text evidence="3">The sequence shown here is derived from an EMBL/GenBank/DDBJ whole genome shotgun (WGS) entry which is preliminary data.</text>
</comment>
<keyword evidence="1" id="KW-0812">Transmembrane</keyword>
<dbReference type="Gene3D" id="3.40.50.2000">
    <property type="entry name" value="Glycogen Phosphorylase B"/>
    <property type="match status" value="2"/>
</dbReference>
<dbReference type="SUPFAM" id="SSF53756">
    <property type="entry name" value="UDP-Glycosyltransferase/glycogen phosphorylase"/>
    <property type="match status" value="1"/>
</dbReference>
<evidence type="ECO:0000313" key="3">
    <source>
        <dbReference type="EMBL" id="HGZ59863.1"/>
    </source>
</evidence>
<evidence type="ECO:0000256" key="1">
    <source>
        <dbReference type="SAM" id="Phobius"/>
    </source>
</evidence>
<gene>
    <name evidence="3" type="ORF">ENW83_01465</name>
</gene>
<dbReference type="PANTHER" id="PTHR12526">
    <property type="entry name" value="GLYCOSYLTRANSFERASE"/>
    <property type="match status" value="1"/>
</dbReference>
<proteinExistence type="predicted"/>
<dbReference type="EMBL" id="DTLS01000040">
    <property type="protein sequence ID" value="HGZ59863.1"/>
    <property type="molecule type" value="Genomic_DNA"/>
</dbReference>
<feature type="domain" description="Glycosyl transferase family 1" evidence="2">
    <location>
        <begin position="201"/>
        <end position="356"/>
    </location>
</feature>
<dbReference type="InterPro" id="IPR001296">
    <property type="entry name" value="Glyco_trans_1"/>
</dbReference>